<name>A0A699SFE0_TANCI</name>
<proteinExistence type="predicted"/>
<feature type="non-terminal residue" evidence="2">
    <location>
        <position position="1"/>
    </location>
</feature>
<evidence type="ECO:0000313" key="2">
    <source>
        <dbReference type="EMBL" id="GFC95555.1"/>
    </source>
</evidence>
<feature type="compositionally biased region" description="Basic and acidic residues" evidence="1">
    <location>
        <begin position="69"/>
        <end position="83"/>
    </location>
</feature>
<protein>
    <submittedName>
        <fullName evidence="2">Uncharacterized protein</fullName>
    </submittedName>
</protein>
<accession>A0A699SFE0</accession>
<sequence>RYYSAYLLGHECPSRNRPSPSRSCPPAPQPRYGHYTAKAGFHQLPQPPLPPALAYPDLGTRLALKAEAARTHEDWQQELDRRQRPAAPDELSASAAS</sequence>
<comment type="caution">
    <text evidence="2">The sequence shown here is derived from an EMBL/GenBank/DDBJ whole genome shotgun (WGS) entry which is preliminary data.</text>
</comment>
<gene>
    <name evidence="2" type="ORF">Tci_867525</name>
</gene>
<dbReference type="EMBL" id="BKCJ011155097">
    <property type="protein sequence ID" value="GFC95555.1"/>
    <property type="molecule type" value="Genomic_DNA"/>
</dbReference>
<organism evidence="2">
    <name type="scientific">Tanacetum cinerariifolium</name>
    <name type="common">Dalmatian daisy</name>
    <name type="synonym">Chrysanthemum cinerariifolium</name>
    <dbReference type="NCBI Taxonomy" id="118510"/>
    <lineage>
        <taxon>Eukaryota</taxon>
        <taxon>Viridiplantae</taxon>
        <taxon>Streptophyta</taxon>
        <taxon>Embryophyta</taxon>
        <taxon>Tracheophyta</taxon>
        <taxon>Spermatophyta</taxon>
        <taxon>Magnoliopsida</taxon>
        <taxon>eudicotyledons</taxon>
        <taxon>Gunneridae</taxon>
        <taxon>Pentapetalae</taxon>
        <taxon>asterids</taxon>
        <taxon>campanulids</taxon>
        <taxon>Asterales</taxon>
        <taxon>Asteraceae</taxon>
        <taxon>Asteroideae</taxon>
        <taxon>Anthemideae</taxon>
        <taxon>Anthemidinae</taxon>
        <taxon>Tanacetum</taxon>
    </lineage>
</organism>
<reference evidence="2" key="1">
    <citation type="journal article" date="2019" name="Sci. Rep.">
        <title>Draft genome of Tanacetum cinerariifolium, the natural source of mosquito coil.</title>
        <authorList>
            <person name="Yamashiro T."/>
            <person name="Shiraishi A."/>
            <person name="Satake H."/>
            <person name="Nakayama K."/>
        </authorList>
    </citation>
    <scope>NUCLEOTIDE SEQUENCE</scope>
</reference>
<feature type="region of interest" description="Disordered" evidence="1">
    <location>
        <begin position="69"/>
        <end position="97"/>
    </location>
</feature>
<evidence type="ECO:0000256" key="1">
    <source>
        <dbReference type="SAM" id="MobiDB-lite"/>
    </source>
</evidence>
<dbReference type="AlphaFoldDB" id="A0A699SFE0"/>